<organism evidence="1 2">
    <name type="scientific">Herbiconiux daphne</name>
    <dbReference type="NCBI Taxonomy" id="2970914"/>
    <lineage>
        <taxon>Bacteria</taxon>
        <taxon>Bacillati</taxon>
        <taxon>Actinomycetota</taxon>
        <taxon>Actinomycetes</taxon>
        <taxon>Micrococcales</taxon>
        <taxon>Microbacteriaceae</taxon>
        <taxon>Herbiconiux</taxon>
    </lineage>
</organism>
<gene>
    <name evidence="1" type="ORF">N1032_23775</name>
</gene>
<name>A0ABT2H9X5_9MICO</name>
<keyword evidence="2" id="KW-1185">Reference proteome</keyword>
<protein>
    <submittedName>
        <fullName evidence="1">Uncharacterized protein</fullName>
    </submittedName>
</protein>
<dbReference type="RefSeq" id="WP_259542850.1">
    <property type="nucleotide sequence ID" value="NZ_JANLCJ010000158.1"/>
</dbReference>
<comment type="caution">
    <text evidence="1">The sequence shown here is derived from an EMBL/GenBank/DDBJ whole genome shotgun (WGS) entry which is preliminary data.</text>
</comment>
<proteinExistence type="predicted"/>
<sequence>MAKALVDIWEKLIEELADKVAERIQAKNNDIGPIQLETVVDRPDEDWRADCLAVINQLAPTHGRQIRALLAKFDGAKRLSEVPAVSLPVLLTELALLNE</sequence>
<evidence type="ECO:0000313" key="1">
    <source>
        <dbReference type="EMBL" id="MCS5736755.1"/>
    </source>
</evidence>
<evidence type="ECO:0000313" key="2">
    <source>
        <dbReference type="Proteomes" id="UP001165586"/>
    </source>
</evidence>
<dbReference type="EMBL" id="JANLCJ010000158">
    <property type="protein sequence ID" value="MCS5736755.1"/>
    <property type="molecule type" value="Genomic_DNA"/>
</dbReference>
<accession>A0ABT2H9X5</accession>
<reference evidence="1" key="1">
    <citation type="submission" date="2022-08" db="EMBL/GenBank/DDBJ databases">
        <authorList>
            <person name="Deng Y."/>
            <person name="Han X.-F."/>
            <person name="Zhang Y.-Q."/>
        </authorList>
    </citation>
    <scope>NUCLEOTIDE SEQUENCE</scope>
    <source>
        <strain evidence="1">CPCC 203386</strain>
    </source>
</reference>
<dbReference type="Proteomes" id="UP001165586">
    <property type="component" value="Unassembled WGS sequence"/>
</dbReference>